<evidence type="ECO:0000313" key="2">
    <source>
        <dbReference type="EMBL" id="PRR86658.1"/>
    </source>
</evidence>
<dbReference type="Proteomes" id="UP000237798">
    <property type="component" value="Unassembled WGS sequence"/>
</dbReference>
<dbReference type="OrthoDB" id="10013859at2"/>
<keyword evidence="1" id="KW-0812">Transmembrane</keyword>
<evidence type="ECO:0000313" key="3">
    <source>
        <dbReference type="Proteomes" id="UP000237798"/>
    </source>
</evidence>
<organism evidence="2 3">
    <name type="scientific">Clostridium luticellarii</name>
    <dbReference type="NCBI Taxonomy" id="1691940"/>
    <lineage>
        <taxon>Bacteria</taxon>
        <taxon>Bacillati</taxon>
        <taxon>Bacillota</taxon>
        <taxon>Clostridia</taxon>
        <taxon>Eubacteriales</taxon>
        <taxon>Clostridiaceae</taxon>
        <taxon>Clostridium</taxon>
    </lineage>
</organism>
<accession>A0A2T0BRY5</accession>
<gene>
    <name evidence="2" type="ORF">CLLU_04590</name>
</gene>
<dbReference type="EMBL" id="PVXP01000003">
    <property type="protein sequence ID" value="PRR86658.1"/>
    <property type="molecule type" value="Genomic_DNA"/>
</dbReference>
<dbReference type="RefSeq" id="WP_106007960.1">
    <property type="nucleotide sequence ID" value="NZ_PVXP01000003.1"/>
</dbReference>
<dbReference type="AlphaFoldDB" id="A0A2T0BRY5"/>
<proteinExistence type="predicted"/>
<keyword evidence="1" id="KW-1133">Transmembrane helix</keyword>
<feature type="transmembrane region" description="Helical" evidence="1">
    <location>
        <begin position="78"/>
        <end position="100"/>
    </location>
</feature>
<feature type="transmembrane region" description="Helical" evidence="1">
    <location>
        <begin position="39"/>
        <end position="58"/>
    </location>
</feature>
<feature type="transmembrane region" description="Helical" evidence="1">
    <location>
        <begin position="112"/>
        <end position="131"/>
    </location>
</feature>
<keyword evidence="1" id="KW-0472">Membrane</keyword>
<comment type="caution">
    <text evidence="2">The sequence shown here is derived from an EMBL/GenBank/DDBJ whole genome shotgun (WGS) entry which is preliminary data.</text>
</comment>
<feature type="transmembrane region" description="Helical" evidence="1">
    <location>
        <begin position="7"/>
        <end position="27"/>
    </location>
</feature>
<sequence>MNKNIKSCFFLIITLVCLVFIEIFINIMKEIVKSNFDVISLLLFISLMSIVFGFILNVQHFIEQLKCRGTIIWDIPKLSLSILLFVIFVLYTLTCLKIIASTRFITIIMFEYPYSFIFLGILFGHTLTELFSKDSTESM</sequence>
<evidence type="ECO:0000256" key="1">
    <source>
        <dbReference type="SAM" id="Phobius"/>
    </source>
</evidence>
<reference evidence="2 3" key="1">
    <citation type="submission" date="2018-03" db="EMBL/GenBank/DDBJ databases">
        <title>Genome sequence of Clostridium luticellarii DSM 29923.</title>
        <authorList>
            <person name="Poehlein A."/>
            <person name="Daniel R."/>
        </authorList>
    </citation>
    <scope>NUCLEOTIDE SEQUENCE [LARGE SCALE GENOMIC DNA]</scope>
    <source>
        <strain evidence="2 3">DSM 29923</strain>
    </source>
</reference>
<name>A0A2T0BRY5_9CLOT</name>
<keyword evidence="3" id="KW-1185">Reference proteome</keyword>
<protein>
    <submittedName>
        <fullName evidence="2">Uncharacterized protein</fullName>
    </submittedName>
</protein>